<dbReference type="AlphaFoldDB" id="A0A1V8TR88"/>
<evidence type="ECO:0000259" key="2">
    <source>
        <dbReference type="PROSITE" id="PS51278"/>
    </source>
</evidence>
<dbReference type="PROSITE" id="PS51278">
    <property type="entry name" value="GATASE_TYPE_2"/>
    <property type="match status" value="1"/>
</dbReference>
<gene>
    <name evidence="3" type="ORF">B0A48_00778</name>
</gene>
<organism evidence="3 4">
    <name type="scientific">Cryoendolithus antarcticus</name>
    <dbReference type="NCBI Taxonomy" id="1507870"/>
    <lineage>
        <taxon>Eukaryota</taxon>
        <taxon>Fungi</taxon>
        <taxon>Dikarya</taxon>
        <taxon>Ascomycota</taxon>
        <taxon>Pezizomycotina</taxon>
        <taxon>Dothideomycetes</taxon>
        <taxon>Dothideomycetidae</taxon>
        <taxon>Cladosporiales</taxon>
        <taxon>Cladosporiaceae</taxon>
        <taxon>Cryoendolithus</taxon>
    </lineage>
</organism>
<dbReference type="GO" id="GO:0061672">
    <property type="term" value="C:glutathione hydrolase complex"/>
    <property type="evidence" value="ECO:0007669"/>
    <property type="project" value="TreeGrafter"/>
</dbReference>
<comment type="caution">
    <text evidence="3">The sequence shown here is derived from an EMBL/GenBank/DDBJ whole genome shotgun (WGS) entry which is preliminary data.</text>
</comment>
<dbReference type="GO" id="GO:0008242">
    <property type="term" value="F:omega peptidase activity"/>
    <property type="evidence" value="ECO:0007669"/>
    <property type="project" value="TreeGrafter"/>
</dbReference>
<dbReference type="GO" id="GO:0005737">
    <property type="term" value="C:cytoplasm"/>
    <property type="evidence" value="ECO:0007669"/>
    <property type="project" value="TreeGrafter"/>
</dbReference>
<sequence>MALECGLDEAHFVRFHLPNLAGSLMQPLIADMSWFAYISPTEPCLLHDVLIAPTHSLTNQIHDHYLPGLIHSNPSLPSSDHLITARNVLYNLDGLGIAWYTSSNSDFELGSTGKSSDGSLKEGLRPASYKTIQPPGKDANFRSICANTETRVLMAHIRAASGTAITPVNNHPFLFGRHSFMHNGVVSDFSVIKIHLCQKLSRVAYAAVQGGTDSEHMAALYMSFLTNFSEDERAFEREFSVEEMVGAMHAMVAAVVELQIALLGPRAKPNSLNLCTTDGVKMLAYRFRNHATQEPPSLYYSTTAGTTLNRKFPGHPDGNERPDGSERVERVGLRAVEDHGKHIIIASEPSTYKESEWTLIPKNSYVVASQEDGVVVKAIPYQEEWNTEDPMA</sequence>
<dbReference type="InterPro" id="IPR017932">
    <property type="entry name" value="GATase_2_dom"/>
</dbReference>
<dbReference type="Gene3D" id="3.60.20.10">
    <property type="entry name" value="Glutamine Phosphoribosylpyrophosphate, subunit 1, domain 1"/>
    <property type="match status" value="1"/>
</dbReference>
<dbReference type="CDD" id="cd01908">
    <property type="entry name" value="YafJ"/>
    <property type="match status" value="1"/>
</dbReference>
<dbReference type="PANTHER" id="PTHR43187:SF1">
    <property type="entry name" value="GLUTAMINE AMIDOTRANSFERASE DUG3-RELATED"/>
    <property type="match status" value="1"/>
</dbReference>
<dbReference type="PANTHER" id="PTHR43187">
    <property type="entry name" value="GLUTAMINE AMIDOTRANSFERASE DUG3-RELATED"/>
    <property type="match status" value="1"/>
</dbReference>
<evidence type="ECO:0000313" key="4">
    <source>
        <dbReference type="Proteomes" id="UP000192596"/>
    </source>
</evidence>
<proteinExistence type="predicted"/>
<feature type="domain" description="Glutamine amidotransferase type-2" evidence="2">
    <location>
        <begin position="44"/>
        <end position="392"/>
    </location>
</feature>
<dbReference type="InterPro" id="IPR029055">
    <property type="entry name" value="Ntn_hydrolases_N"/>
</dbReference>
<dbReference type="EMBL" id="NAJO01000002">
    <property type="protein sequence ID" value="OQO13903.1"/>
    <property type="molecule type" value="Genomic_DNA"/>
</dbReference>
<keyword evidence="4" id="KW-1185">Reference proteome</keyword>
<dbReference type="Proteomes" id="UP000192596">
    <property type="component" value="Unassembled WGS sequence"/>
</dbReference>
<dbReference type="GO" id="GO:0006751">
    <property type="term" value="P:glutathione catabolic process"/>
    <property type="evidence" value="ECO:0007669"/>
    <property type="project" value="TreeGrafter"/>
</dbReference>
<dbReference type="SUPFAM" id="SSF56235">
    <property type="entry name" value="N-terminal nucleophile aminohydrolases (Ntn hydrolases)"/>
    <property type="match status" value="1"/>
</dbReference>
<feature type="region of interest" description="Disordered" evidence="1">
    <location>
        <begin position="296"/>
        <end position="327"/>
    </location>
</feature>
<reference evidence="4" key="1">
    <citation type="submission" date="2017-03" db="EMBL/GenBank/DDBJ databases">
        <title>Genomes of endolithic fungi from Antarctica.</title>
        <authorList>
            <person name="Coleine C."/>
            <person name="Masonjones S."/>
            <person name="Stajich J.E."/>
        </authorList>
    </citation>
    <scope>NUCLEOTIDE SEQUENCE [LARGE SCALE GENOMIC DNA]</scope>
    <source>
        <strain evidence="4">CCFEE 5527</strain>
    </source>
</reference>
<name>A0A1V8TR88_9PEZI</name>
<evidence type="ECO:0000256" key="1">
    <source>
        <dbReference type="SAM" id="MobiDB-lite"/>
    </source>
</evidence>
<feature type="compositionally biased region" description="Polar residues" evidence="1">
    <location>
        <begin position="296"/>
        <end position="309"/>
    </location>
</feature>
<dbReference type="STRING" id="1507870.A0A1V8TR88"/>
<dbReference type="OrthoDB" id="444432at2759"/>
<evidence type="ECO:0000313" key="3">
    <source>
        <dbReference type="EMBL" id="OQO13903.1"/>
    </source>
</evidence>
<feature type="compositionally biased region" description="Basic and acidic residues" evidence="1">
    <location>
        <begin position="317"/>
        <end position="327"/>
    </location>
</feature>
<dbReference type="Pfam" id="PF13522">
    <property type="entry name" value="GATase_6"/>
    <property type="match status" value="1"/>
</dbReference>
<dbReference type="InterPro" id="IPR052373">
    <property type="entry name" value="Gamma-glu_amide_hydrolase"/>
</dbReference>
<protein>
    <recommendedName>
        <fullName evidence="2">Glutamine amidotransferase type-2 domain-containing protein</fullName>
    </recommendedName>
</protein>
<dbReference type="InParanoid" id="A0A1V8TR88"/>
<accession>A0A1V8TR88</accession>